<dbReference type="Proteomes" id="UP000237423">
    <property type="component" value="Unassembled WGS sequence"/>
</dbReference>
<protein>
    <recommendedName>
        <fullName evidence="1">RES domain-containing protein</fullName>
    </recommendedName>
</protein>
<accession>A0A2S5CG72</accession>
<feature type="domain" description="RES" evidence="1">
    <location>
        <begin position="77"/>
        <end position="231"/>
    </location>
</feature>
<proteinExistence type="predicted"/>
<dbReference type="AlphaFoldDB" id="A0A2S5CG72"/>
<reference evidence="2 3" key="1">
    <citation type="submission" date="2017-11" db="EMBL/GenBank/DDBJ databases">
        <title>Draft Genome Sequence of Methylobacter psychrotolerans Sph1T, an Obligate Methanotroph from Low-Temperature Environments.</title>
        <authorList>
            <person name="Oshkin I.Y."/>
            <person name="Miroshnikov K."/>
            <person name="Belova S.E."/>
            <person name="Korzhenkov A."/>
            <person name="Toshchakov S.V."/>
            <person name="Dedysh S.N."/>
        </authorList>
    </citation>
    <scope>NUCLEOTIDE SEQUENCE [LARGE SCALE GENOMIC DNA]</scope>
    <source>
        <strain evidence="2 3">Sph1</strain>
    </source>
</reference>
<evidence type="ECO:0000259" key="1">
    <source>
        <dbReference type="Pfam" id="PF08808"/>
    </source>
</evidence>
<evidence type="ECO:0000313" key="2">
    <source>
        <dbReference type="EMBL" id="POZ49808.1"/>
    </source>
</evidence>
<gene>
    <name evidence="2" type="ORF">AADEFJLK_04423</name>
</gene>
<dbReference type="RefSeq" id="WP_103975834.1">
    <property type="nucleotide sequence ID" value="NZ_PGFZ01000023.1"/>
</dbReference>
<evidence type="ECO:0000313" key="3">
    <source>
        <dbReference type="Proteomes" id="UP000237423"/>
    </source>
</evidence>
<comment type="caution">
    <text evidence="2">The sequence shown here is derived from an EMBL/GenBank/DDBJ whole genome shotgun (WGS) entry which is preliminary data.</text>
</comment>
<organism evidence="2 3">
    <name type="scientific">Methylovulum psychrotolerans</name>
    <dbReference type="NCBI Taxonomy" id="1704499"/>
    <lineage>
        <taxon>Bacteria</taxon>
        <taxon>Pseudomonadati</taxon>
        <taxon>Pseudomonadota</taxon>
        <taxon>Gammaproteobacteria</taxon>
        <taxon>Methylococcales</taxon>
        <taxon>Methylococcaceae</taxon>
        <taxon>Methylovulum</taxon>
    </lineage>
</organism>
<sequence length="277" mass="31920">MEHLQLSNLSYADLENTIKTYQSLNFKTASIEDADKLLRLIIKHFVTQTLVWKCPVIFRARKHIDEALFKNTEELIYPKNPTTLGRLNNIGESLFYGASHHDTALLEVRPRLGDEITILESRLINSMNVPKFMEVGIRELMTKQNHSLEFIMKNRTFLNKELVTEDNKKRYTTINNFLVNEITKIVRDDESHKYKGTIAIGQFYINGNNLVDGMLYPSINRNGAECIVIKPESYHSFYRPDRCFKVKIVEINSLGIPSALCVDNSTKIDSDGNITWT</sequence>
<dbReference type="Pfam" id="PF08808">
    <property type="entry name" value="RES"/>
    <property type="match status" value="1"/>
</dbReference>
<dbReference type="EMBL" id="PGFZ01000023">
    <property type="protein sequence ID" value="POZ49808.1"/>
    <property type="molecule type" value="Genomic_DNA"/>
</dbReference>
<dbReference type="InterPro" id="IPR014914">
    <property type="entry name" value="RES_dom"/>
</dbReference>
<name>A0A2S5CG72_9GAMM</name>